<protein>
    <submittedName>
        <fullName evidence="3">DUF148 domain-containing protein</fullName>
    </submittedName>
</protein>
<name>A0A183HVG4_9BILA</name>
<dbReference type="STRING" id="387005.A0A183HVG4"/>
<reference evidence="1 2" key="2">
    <citation type="submission" date="2018-11" db="EMBL/GenBank/DDBJ databases">
        <authorList>
            <consortium name="Pathogen Informatics"/>
        </authorList>
    </citation>
    <scope>NUCLEOTIDE SEQUENCE [LARGE SCALE GENOMIC DNA]</scope>
</reference>
<reference evidence="3" key="1">
    <citation type="submission" date="2016-06" db="UniProtKB">
        <authorList>
            <consortium name="WormBaseParasite"/>
        </authorList>
    </citation>
    <scope>IDENTIFICATION</scope>
</reference>
<organism evidence="3">
    <name type="scientific">Onchocerca flexuosa</name>
    <dbReference type="NCBI Taxonomy" id="387005"/>
    <lineage>
        <taxon>Eukaryota</taxon>
        <taxon>Metazoa</taxon>
        <taxon>Ecdysozoa</taxon>
        <taxon>Nematoda</taxon>
        <taxon>Chromadorea</taxon>
        <taxon>Rhabditida</taxon>
        <taxon>Spirurina</taxon>
        <taxon>Spiruromorpha</taxon>
        <taxon>Filarioidea</taxon>
        <taxon>Onchocercidae</taxon>
        <taxon>Onchocerca</taxon>
    </lineage>
</organism>
<gene>
    <name evidence="1" type="ORF">OFLC_LOCUS11479</name>
</gene>
<dbReference type="Proteomes" id="UP000267606">
    <property type="component" value="Unassembled WGS sequence"/>
</dbReference>
<sequence length="279" mass="32210">ETAADFRIRTNVNNSDNIHEGIINKTPASILLRNRSYRYDGFAGHITIDLTDDDSSKVTNKESTWMNARKLQKNSMFPNFIIDDENEFRPKKYMDQSNEQFFRSNTEIFNQILKVRKDLDGLRRDIRTIKDSVQYINSNVSEYKKNIDTIKQFHGMILINNSKDANFRSDQISNVIAKPTNTTFPRTMSIISPMLISRLKANAEAPVLQQEELRISGNIINSTNLLDRKHSGEETFQTKENTVRSSRKKLLISPIKSQNEGNQNLLIKNKFGDKIKSNF</sequence>
<evidence type="ECO:0000313" key="1">
    <source>
        <dbReference type="EMBL" id="VDO76792.1"/>
    </source>
</evidence>
<dbReference type="WBParaSite" id="OFLC_0001147601-mRNA-1">
    <property type="protein sequence ID" value="OFLC_0001147601-mRNA-1"/>
    <property type="gene ID" value="OFLC_0001147601"/>
</dbReference>
<proteinExistence type="predicted"/>
<evidence type="ECO:0000313" key="3">
    <source>
        <dbReference type="WBParaSite" id="OFLC_0001147601-mRNA-1"/>
    </source>
</evidence>
<keyword evidence="2" id="KW-1185">Reference proteome</keyword>
<dbReference type="EMBL" id="UZAJ01016615">
    <property type="protein sequence ID" value="VDO76792.1"/>
    <property type="molecule type" value="Genomic_DNA"/>
</dbReference>
<dbReference type="AlphaFoldDB" id="A0A183HVG4"/>
<accession>A0A183HVG4</accession>
<evidence type="ECO:0000313" key="2">
    <source>
        <dbReference type="Proteomes" id="UP000267606"/>
    </source>
</evidence>